<keyword evidence="2" id="KW-1185">Reference proteome</keyword>
<gene>
    <name evidence="1" type="ORF">SAMN05444920_102191</name>
</gene>
<organism evidence="1 2">
    <name type="scientific">Nonomuraea solani</name>
    <dbReference type="NCBI Taxonomy" id="1144553"/>
    <lineage>
        <taxon>Bacteria</taxon>
        <taxon>Bacillati</taxon>
        <taxon>Actinomycetota</taxon>
        <taxon>Actinomycetes</taxon>
        <taxon>Streptosporangiales</taxon>
        <taxon>Streptosporangiaceae</taxon>
        <taxon>Nonomuraea</taxon>
    </lineage>
</organism>
<dbReference type="InterPro" id="IPR029058">
    <property type="entry name" value="AB_hydrolase_fold"/>
</dbReference>
<dbReference type="Proteomes" id="UP000236732">
    <property type="component" value="Unassembled WGS sequence"/>
</dbReference>
<sequence>MTTSPTVVLVHGAFAESASWNGVIARLREHDLSVIAVANPLRGLSGDADVVAGLVASISTARSSWSAIPTAAR</sequence>
<accession>A0A1H5Y986</accession>
<evidence type="ECO:0000313" key="2">
    <source>
        <dbReference type="Proteomes" id="UP000236732"/>
    </source>
</evidence>
<proteinExistence type="predicted"/>
<dbReference type="AlphaFoldDB" id="A0A1H5Y986"/>
<protein>
    <recommendedName>
        <fullName evidence="3">Alpha/beta hydrolase family protein</fullName>
    </recommendedName>
</protein>
<evidence type="ECO:0000313" key="1">
    <source>
        <dbReference type="EMBL" id="SEG20593.1"/>
    </source>
</evidence>
<evidence type="ECO:0008006" key="3">
    <source>
        <dbReference type="Google" id="ProtNLM"/>
    </source>
</evidence>
<dbReference type="Gene3D" id="3.40.50.1820">
    <property type="entry name" value="alpha/beta hydrolase"/>
    <property type="match status" value="1"/>
</dbReference>
<dbReference type="SUPFAM" id="SSF53474">
    <property type="entry name" value="alpha/beta-Hydrolases"/>
    <property type="match status" value="1"/>
</dbReference>
<name>A0A1H5Y986_9ACTN</name>
<reference evidence="1 2" key="1">
    <citation type="submission" date="2016-10" db="EMBL/GenBank/DDBJ databases">
        <authorList>
            <person name="de Groot N.N."/>
        </authorList>
    </citation>
    <scope>NUCLEOTIDE SEQUENCE [LARGE SCALE GENOMIC DNA]</scope>
    <source>
        <strain evidence="1 2">CGMCC 4.7037</strain>
    </source>
</reference>
<dbReference type="RefSeq" id="WP_235029951.1">
    <property type="nucleotide sequence ID" value="NZ_FNVT01000002.1"/>
</dbReference>
<dbReference type="EMBL" id="FNVT01000002">
    <property type="protein sequence ID" value="SEG20593.1"/>
    <property type="molecule type" value="Genomic_DNA"/>
</dbReference>